<dbReference type="SUPFAM" id="SSF47413">
    <property type="entry name" value="lambda repressor-like DNA-binding domains"/>
    <property type="match status" value="1"/>
</dbReference>
<keyword evidence="2" id="KW-0238">DNA-binding</keyword>
<dbReference type="Gene3D" id="2.10.109.10">
    <property type="entry name" value="Umud Fragment, subunit A"/>
    <property type="match status" value="1"/>
</dbReference>
<dbReference type="EMBL" id="JACPUR010000025">
    <property type="protein sequence ID" value="MBI3128239.1"/>
    <property type="molecule type" value="Genomic_DNA"/>
</dbReference>
<dbReference type="SUPFAM" id="SSF51306">
    <property type="entry name" value="LexA/Signal peptidase"/>
    <property type="match status" value="1"/>
</dbReference>
<keyword evidence="3" id="KW-0804">Transcription</keyword>
<feature type="domain" description="HTH cro/C1-type" evidence="4">
    <location>
        <begin position="17"/>
        <end position="71"/>
    </location>
</feature>
<dbReference type="Pfam" id="PF01381">
    <property type="entry name" value="HTH_3"/>
    <property type="match status" value="1"/>
</dbReference>
<organism evidence="5 6">
    <name type="scientific">Tectimicrobiota bacterium</name>
    <dbReference type="NCBI Taxonomy" id="2528274"/>
    <lineage>
        <taxon>Bacteria</taxon>
        <taxon>Pseudomonadati</taxon>
        <taxon>Nitrospinota/Tectimicrobiota group</taxon>
        <taxon>Candidatus Tectimicrobiota</taxon>
    </lineage>
</organism>
<protein>
    <submittedName>
        <fullName evidence="5">Helix-turn-helix domain-containing protein</fullName>
    </submittedName>
</protein>
<dbReference type="Proteomes" id="UP000782312">
    <property type="component" value="Unassembled WGS sequence"/>
</dbReference>
<dbReference type="GO" id="GO:0003677">
    <property type="term" value="F:DNA binding"/>
    <property type="evidence" value="ECO:0007669"/>
    <property type="project" value="UniProtKB-KW"/>
</dbReference>
<evidence type="ECO:0000256" key="2">
    <source>
        <dbReference type="ARBA" id="ARBA00023125"/>
    </source>
</evidence>
<gene>
    <name evidence="5" type="ORF">HYZ11_11590</name>
</gene>
<dbReference type="CDD" id="cd00093">
    <property type="entry name" value="HTH_XRE"/>
    <property type="match status" value="1"/>
</dbReference>
<dbReference type="InterPro" id="IPR010982">
    <property type="entry name" value="Lambda_DNA-bd_dom_sf"/>
</dbReference>
<dbReference type="PANTHER" id="PTHR40661">
    <property type="match status" value="1"/>
</dbReference>
<accession>A0A932I2Y9</accession>
<dbReference type="InterPro" id="IPR001387">
    <property type="entry name" value="Cro/C1-type_HTH"/>
</dbReference>
<reference evidence="5" key="1">
    <citation type="submission" date="2020-07" db="EMBL/GenBank/DDBJ databases">
        <title>Huge and variable diversity of episymbiotic CPR bacteria and DPANN archaea in groundwater ecosystems.</title>
        <authorList>
            <person name="He C.Y."/>
            <person name="Keren R."/>
            <person name="Whittaker M."/>
            <person name="Farag I.F."/>
            <person name="Doudna J."/>
            <person name="Cate J.H.D."/>
            <person name="Banfield J.F."/>
        </authorList>
    </citation>
    <scope>NUCLEOTIDE SEQUENCE</scope>
    <source>
        <strain evidence="5">NC_groundwater_763_Ag_S-0.2um_68_21</strain>
    </source>
</reference>
<proteinExistence type="predicted"/>
<dbReference type="Gene3D" id="1.10.260.40">
    <property type="entry name" value="lambda repressor-like DNA-binding domains"/>
    <property type="match status" value="1"/>
</dbReference>
<evidence type="ECO:0000313" key="5">
    <source>
        <dbReference type="EMBL" id="MBI3128239.1"/>
    </source>
</evidence>
<dbReference type="PROSITE" id="PS50943">
    <property type="entry name" value="HTH_CROC1"/>
    <property type="match status" value="1"/>
</dbReference>
<keyword evidence="1" id="KW-0805">Transcription regulation</keyword>
<evidence type="ECO:0000256" key="1">
    <source>
        <dbReference type="ARBA" id="ARBA00023015"/>
    </source>
</evidence>
<dbReference type="PANTHER" id="PTHR40661:SF3">
    <property type="entry name" value="FELS-1 PROPHAGE TRANSCRIPTIONAL REGULATOR"/>
    <property type="match status" value="1"/>
</dbReference>
<dbReference type="SMART" id="SM00530">
    <property type="entry name" value="HTH_XRE"/>
    <property type="match status" value="1"/>
</dbReference>
<evidence type="ECO:0000256" key="3">
    <source>
        <dbReference type="ARBA" id="ARBA00023163"/>
    </source>
</evidence>
<evidence type="ECO:0000313" key="6">
    <source>
        <dbReference type="Proteomes" id="UP000782312"/>
    </source>
</evidence>
<dbReference type="AlphaFoldDB" id="A0A932I2Y9"/>
<evidence type="ECO:0000259" key="4">
    <source>
        <dbReference type="PROSITE" id="PS50943"/>
    </source>
</evidence>
<name>A0A932I2Y9_UNCTE</name>
<comment type="caution">
    <text evidence="5">The sequence shown here is derived from an EMBL/GenBank/DDBJ whole genome shotgun (WGS) entry which is preliminary data.</text>
</comment>
<dbReference type="InterPro" id="IPR036286">
    <property type="entry name" value="LexA/Signal_pep-like_sf"/>
</dbReference>
<sequence length="252" mass="28281">MKLRLDKSAREAIGARVREIRLFNQLEQTELADRAGLSQAIISQYEKGLTEVSLSFIKFLADNFGVSGDWLIFGSGASPFERAQKQIDVRLPDEAGVATKRRRKRDGYTGIPLVDPRAAASPGKIRVEKVSEWEILPVQQTAGRPNLVALDLRGEWVKNMNPPLRAGSRAIVDRDDKEIQPDAYYAVNTLSRKGPSSEASVNAVRRLSRSGNRLWFVEDRPAGEFEHIDLKSGDRIEDVVIGRVIWVWQKMA</sequence>